<evidence type="ECO:0000313" key="3">
    <source>
        <dbReference type="Proteomes" id="UP001159363"/>
    </source>
</evidence>
<dbReference type="EMBL" id="JARBHB010000010">
    <property type="protein sequence ID" value="KAJ8874752.1"/>
    <property type="molecule type" value="Genomic_DNA"/>
</dbReference>
<gene>
    <name evidence="2" type="ORF">PR048_025618</name>
</gene>
<organism evidence="2 3">
    <name type="scientific">Dryococelus australis</name>
    <dbReference type="NCBI Taxonomy" id="614101"/>
    <lineage>
        <taxon>Eukaryota</taxon>
        <taxon>Metazoa</taxon>
        <taxon>Ecdysozoa</taxon>
        <taxon>Arthropoda</taxon>
        <taxon>Hexapoda</taxon>
        <taxon>Insecta</taxon>
        <taxon>Pterygota</taxon>
        <taxon>Neoptera</taxon>
        <taxon>Polyneoptera</taxon>
        <taxon>Phasmatodea</taxon>
        <taxon>Verophasmatodea</taxon>
        <taxon>Anareolatae</taxon>
        <taxon>Phasmatidae</taxon>
        <taxon>Eurycanthinae</taxon>
        <taxon>Dryococelus</taxon>
    </lineage>
</organism>
<name>A0ABQ9GRU9_9NEOP</name>
<accession>A0ABQ9GRU9</accession>
<evidence type="ECO:0000256" key="1">
    <source>
        <dbReference type="SAM" id="MobiDB-lite"/>
    </source>
</evidence>
<feature type="region of interest" description="Disordered" evidence="1">
    <location>
        <begin position="134"/>
        <end position="161"/>
    </location>
</feature>
<reference evidence="2 3" key="1">
    <citation type="submission" date="2023-02" db="EMBL/GenBank/DDBJ databases">
        <title>LHISI_Scaffold_Assembly.</title>
        <authorList>
            <person name="Stuart O.P."/>
            <person name="Cleave R."/>
            <person name="Magrath M.J.L."/>
            <person name="Mikheyev A.S."/>
        </authorList>
    </citation>
    <scope>NUCLEOTIDE SEQUENCE [LARGE SCALE GENOMIC DNA]</scope>
    <source>
        <strain evidence="2">Daus_M_001</strain>
        <tissue evidence="2">Leg muscle</tissue>
    </source>
</reference>
<feature type="region of interest" description="Disordered" evidence="1">
    <location>
        <begin position="69"/>
        <end position="113"/>
    </location>
</feature>
<dbReference type="Proteomes" id="UP001159363">
    <property type="component" value="Chromosome 9"/>
</dbReference>
<proteinExistence type="predicted"/>
<protein>
    <submittedName>
        <fullName evidence="2">Uncharacterized protein</fullName>
    </submittedName>
</protein>
<evidence type="ECO:0000313" key="2">
    <source>
        <dbReference type="EMBL" id="KAJ8874752.1"/>
    </source>
</evidence>
<comment type="caution">
    <text evidence="2">The sequence shown here is derived from an EMBL/GenBank/DDBJ whole genome shotgun (WGS) entry which is preliminary data.</text>
</comment>
<sequence>MERWSNGAMEQWMNGEMDRWIDGLISNGSMGRVIRVIGVILGLGICGSNITIDLIGWANYRSSIGIATQDGAGKEEEGAVSEAAGRRSRPAEAMTASEKSVSAGSSSPHSGDSFSVLPDVQFTLAMMECTSLIPPPPPPQAQPRLLPLHSQPPRMAREGGSDVMEVGPLPSHQGDPSSIPGGVALGFAVRCRWSACFLWDLPFPLPPLFNSGGASYVPRFTRISSQDLDVKSRPNKFTRSRESTNINKSREKNLTKQVLSAAVPRTWGSKQMLKMAMCRVCSSEVYLQPRSSCRLPVRLKLLAVVQEHSATA</sequence>
<keyword evidence="3" id="KW-1185">Reference proteome</keyword>
<feature type="compositionally biased region" description="Low complexity" evidence="1">
    <location>
        <begin position="97"/>
        <end position="113"/>
    </location>
</feature>